<dbReference type="InterPro" id="IPR013105">
    <property type="entry name" value="TPR_2"/>
</dbReference>
<evidence type="ECO:0008006" key="7">
    <source>
        <dbReference type="Google" id="ProtNLM"/>
    </source>
</evidence>
<reference evidence="5" key="1">
    <citation type="submission" date="2022-11" db="UniProtKB">
        <authorList>
            <consortium name="EnsemblMetazoa"/>
        </authorList>
    </citation>
    <scope>IDENTIFICATION</scope>
</reference>
<feature type="repeat" description="TPR" evidence="3">
    <location>
        <begin position="945"/>
        <end position="978"/>
    </location>
</feature>
<proteinExistence type="predicted"/>
<evidence type="ECO:0000256" key="3">
    <source>
        <dbReference type="PROSITE-ProRule" id="PRU00339"/>
    </source>
</evidence>
<dbReference type="RefSeq" id="XP_020914376.1">
    <property type="nucleotide sequence ID" value="XM_021058717.2"/>
</dbReference>
<evidence type="ECO:0000313" key="5">
    <source>
        <dbReference type="EnsemblMetazoa" id="XP_020914376.1"/>
    </source>
</evidence>
<feature type="repeat" description="TPR" evidence="3">
    <location>
        <begin position="988"/>
        <end position="1021"/>
    </location>
</feature>
<dbReference type="SUPFAM" id="SSF48452">
    <property type="entry name" value="TPR-like"/>
    <property type="match status" value="1"/>
</dbReference>
<protein>
    <recommendedName>
        <fullName evidence="7">Nephrocystin-3</fullName>
    </recommendedName>
</protein>
<evidence type="ECO:0000256" key="2">
    <source>
        <dbReference type="ARBA" id="ARBA00022803"/>
    </source>
</evidence>
<dbReference type="Gene3D" id="3.40.50.300">
    <property type="entry name" value="P-loop containing nucleotide triphosphate hydrolases"/>
    <property type="match status" value="1"/>
</dbReference>
<dbReference type="RefSeq" id="XP_020914375.1">
    <property type="nucleotide sequence ID" value="XM_021058716.2"/>
</dbReference>
<dbReference type="Pfam" id="PF07719">
    <property type="entry name" value="TPR_2"/>
    <property type="match status" value="1"/>
</dbReference>
<dbReference type="GeneID" id="110251966"/>
<dbReference type="AlphaFoldDB" id="A0A913Y5B7"/>
<keyword evidence="2 3" id="KW-0802">TPR repeat</keyword>
<dbReference type="InterPro" id="IPR019734">
    <property type="entry name" value="TPR_rpt"/>
</dbReference>
<organism evidence="5 6">
    <name type="scientific">Exaiptasia diaphana</name>
    <name type="common">Tropical sea anemone</name>
    <name type="synonym">Aiptasia pulchella</name>
    <dbReference type="NCBI Taxonomy" id="2652724"/>
    <lineage>
        <taxon>Eukaryota</taxon>
        <taxon>Metazoa</taxon>
        <taxon>Cnidaria</taxon>
        <taxon>Anthozoa</taxon>
        <taxon>Hexacorallia</taxon>
        <taxon>Actiniaria</taxon>
        <taxon>Aiptasiidae</taxon>
        <taxon>Exaiptasia</taxon>
    </lineage>
</organism>
<dbReference type="OrthoDB" id="5986190at2759"/>
<feature type="region of interest" description="Disordered" evidence="4">
    <location>
        <begin position="182"/>
        <end position="201"/>
    </location>
</feature>
<dbReference type="GO" id="GO:0043531">
    <property type="term" value="F:ADP binding"/>
    <property type="evidence" value="ECO:0007669"/>
    <property type="project" value="InterPro"/>
</dbReference>
<dbReference type="PANTHER" id="PTHR45641">
    <property type="entry name" value="TETRATRICOPEPTIDE REPEAT PROTEIN (AFU_ORTHOLOGUE AFUA_6G03870)"/>
    <property type="match status" value="1"/>
</dbReference>
<dbReference type="Pfam" id="PF13424">
    <property type="entry name" value="TPR_12"/>
    <property type="match status" value="3"/>
</dbReference>
<feature type="repeat" description="TPR" evidence="3">
    <location>
        <begin position="859"/>
        <end position="892"/>
    </location>
</feature>
<sequence length="1060" mass="120522">MKYSAEQLNFFRLLHIVFDIIPEGLRTFFKQKWDALYATAHGQWDDKPASYNVFKSMETPKNKKYNKDLLKQMSSGNRDEWDCKCLFYAILRSNSIGPTIDAVVKSSVDDLRETRNVFAHPKDDKLSDVEFRLSIQKIKVAFSSLKINATKIEEVENQADFTTKQVVELKKELRKAKRDLELEKEKRREPQPNSFCVLPPRPSHDILERKNEVKEVLEAMQQLSSKKGKEIPVVYLSGIPGSGKSVMARNIGHEWYNSNDTKETLKFVVTLDASSLGKLLNSYTIFARNVNCNEEHVNDIITSTDLSKHAQILKLKALVSTQLTKYSSWLIIVDNAIDVKSVSKYWPQSGEKTFPVGKGQILVTTQDASSIDESSSCYHVSLKRGMPENDAIKLLSELSGYADEEIDIMRKVVEVLDLQPLAIISTAVYVQRIRTKNNQYTWNHCLEDLKKERERVEEDYKDKINLTYKDTMTAAVNLALQREMNNEIMLHAFHFLSVLESDPIPLQYVVGYVAKCMPGTENEVVAGTIRKSSLVLSLNQEKNEMISIHQVVYHCLTKIAKRTVNTFTVVSVFSALLPDKDKELIVDLIAIKPFVNHFVKIAKEMISFVLEYTESDSIQNYYISDVLLDYLSSVLLEYCISDEAKHFLQVRLALQLHPTLQVRESLIALRNKDAKTFISNISDGIHLYVAHALYKLGIVHHHRGQWQEAIACYEKAFAINTGAYTKNETLEIEILKKLGSVYCEKGKFMTSITSYEKALVLTKAQYNEHHPFVGCILNDIGIVYQTSEQLQKSVDVYKNALVIYRAAIYGEHHPSIGQILENLGTVYRQLARFKESKKNLERALSIFSAAYGEDHPSVANTMRTLGVTYGKIGRSQEAITHYKKALAIYKAVYGDENHPSVADTLNNLGNAYQDQGQLHESITHHKKALTIYKAVYGDENHPSVADTLNNLGNAYQDQGQLQESITHYERALAIHTAVYGNENHPSVAATLNNLGNAYQNQGKLQESITHYERALAIHTAVYGNENHPSVVNLFSNLRQAYEERGRQWLLKIYTMRENAN</sequence>
<name>A0A913Y5B7_EXADI</name>
<dbReference type="SUPFAM" id="SSF52540">
    <property type="entry name" value="P-loop containing nucleoside triphosphate hydrolases"/>
    <property type="match status" value="1"/>
</dbReference>
<dbReference type="EnsemblMetazoa" id="XM_021058717.2">
    <property type="protein sequence ID" value="XP_020914376.1"/>
    <property type="gene ID" value="LOC110251966"/>
</dbReference>
<dbReference type="SMART" id="SM00028">
    <property type="entry name" value="TPR"/>
    <property type="match status" value="8"/>
</dbReference>
<dbReference type="Proteomes" id="UP000887567">
    <property type="component" value="Unplaced"/>
</dbReference>
<dbReference type="PROSITE" id="PS50005">
    <property type="entry name" value="TPR"/>
    <property type="match status" value="6"/>
</dbReference>
<dbReference type="EnsemblMetazoa" id="XM_021058716.2">
    <property type="protein sequence ID" value="XP_020914375.1"/>
    <property type="gene ID" value="LOC110251966"/>
</dbReference>
<evidence type="ECO:0000256" key="1">
    <source>
        <dbReference type="ARBA" id="ARBA00022737"/>
    </source>
</evidence>
<dbReference type="PRINTS" id="PR00381">
    <property type="entry name" value="KINESINLIGHT"/>
</dbReference>
<dbReference type="InterPro" id="IPR011990">
    <property type="entry name" value="TPR-like_helical_dom_sf"/>
</dbReference>
<dbReference type="Pfam" id="PF13374">
    <property type="entry name" value="TPR_10"/>
    <property type="match status" value="1"/>
</dbReference>
<feature type="repeat" description="TPR" evidence="3">
    <location>
        <begin position="732"/>
        <end position="765"/>
    </location>
</feature>
<dbReference type="Gene3D" id="1.25.40.10">
    <property type="entry name" value="Tetratricopeptide repeat domain"/>
    <property type="match status" value="3"/>
</dbReference>
<dbReference type="PANTHER" id="PTHR45641:SF19">
    <property type="entry name" value="NEPHROCYSTIN-3"/>
    <property type="match status" value="1"/>
</dbReference>
<feature type="repeat" description="TPR" evidence="3">
    <location>
        <begin position="902"/>
        <end position="935"/>
    </location>
</feature>
<evidence type="ECO:0000256" key="4">
    <source>
        <dbReference type="SAM" id="MobiDB-lite"/>
    </source>
</evidence>
<feature type="repeat" description="TPR" evidence="3">
    <location>
        <begin position="690"/>
        <end position="723"/>
    </location>
</feature>
<accession>A0A913Y5B7</accession>
<keyword evidence="6" id="KW-1185">Reference proteome</keyword>
<evidence type="ECO:0000313" key="6">
    <source>
        <dbReference type="Proteomes" id="UP000887567"/>
    </source>
</evidence>
<dbReference type="InterPro" id="IPR027417">
    <property type="entry name" value="P-loop_NTPase"/>
</dbReference>
<keyword evidence="1" id="KW-0677">Repeat</keyword>